<comment type="caution">
    <text evidence="4">The sequence shown here is derived from an EMBL/GenBank/DDBJ whole genome shotgun (WGS) entry which is preliminary data.</text>
</comment>
<feature type="domain" description="EGF-like" evidence="3">
    <location>
        <begin position="645"/>
        <end position="678"/>
    </location>
</feature>
<proteinExistence type="predicted"/>
<dbReference type="InterPro" id="IPR000742">
    <property type="entry name" value="EGF"/>
</dbReference>
<evidence type="ECO:0000256" key="2">
    <source>
        <dbReference type="SAM" id="Phobius"/>
    </source>
</evidence>
<dbReference type="PANTHER" id="PTHR24032:SF13">
    <property type="entry name" value="EGF-LIKE DOMAIN-CONTAINING PROTEIN"/>
    <property type="match status" value="1"/>
</dbReference>
<dbReference type="Pfam" id="PF22933">
    <property type="entry name" value="ComC_SSD"/>
    <property type="match status" value="1"/>
</dbReference>
<dbReference type="PROSITE" id="PS01186">
    <property type="entry name" value="EGF_2"/>
    <property type="match status" value="1"/>
</dbReference>
<feature type="disulfide bond" evidence="1">
    <location>
        <begin position="649"/>
        <end position="659"/>
    </location>
</feature>
<dbReference type="PROSITE" id="PS50026">
    <property type="entry name" value="EGF_3"/>
    <property type="match status" value="2"/>
</dbReference>
<feature type="disulfide bond" evidence="1">
    <location>
        <begin position="600"/>
        <end position="609"/>
    </location>
</feature>
<evidence type="ECO:0000256" key="1">
    <source>
        <dbReference type="PROSITE-ProRule" id="PRU00076"/>
    </source>
</evidence>
<dbReference type="Gene3D" id="3.80.10.10">
    <property type="entry name" value="Ribonuclease Inhibitor"/>
    <property type="match status" value="1"/>
</dbReference>
<keyword evidence="2" id="KW-0812">Transmembrane</keyword>
<dbReference type="SMART" id="SM00181">
    <property type="entry name" value="EGF"/>
    <property type="match status" value="5"/>
</dbReference>
<name>A0AAN7TKM4_9MYCE</name>
<keyword evidence="5" id="KW-1185">Reference proteome</keyword>
<dbReference type="PRINTS" id="PR00011">
    <property type="entry name" value="EGFLAMININ"/>
</dbReference>
<dbReference type="EMBL" id="JAVFKY010000006">
    <property type="protein sequence ID" value="KAK5574574.1"/>
    <property type="molecule type" value="Genomic_DNA"/>
</dbReference>
<dbReference type="InterPro" id="IPR057013">
    <property type="entry name" value="LRR_ComC"/>
</dbReference>
<feature type="domain" description="EGF-like" evidence="3">
    <location>
        <begin position="574"/>
        <end position="610"/>
    </location>
</feature>
<dbReference type="InterPro" id="IPR032675">
    <property type="entry name" value="LRR_dom_sf"/>
</dbReference>
<dbReference type="PANTHER" id="PTHR24032">
    <property type="entry name" value="EGF-LIKE DOMAIN-CONTAINING PROTEIN-RELATED-RELATED"/>
    <property type="match status" value="1"/>
</dbReference>
<keyword evidence="2" id="KW-1133">Transmembrane helix</keyword>
<reference evidence="4 5" key="1">
    <citation type="submission" date="2023-11" db="EMBL/GenBank/DDBJ databases">
        <title>Dfirmibasis_genome.</title>
        <authorList>
            <person name="Edelbroek B."/>
            <person name="Kjellin J."/>
            <person name="Jerlstrom-Hultqvist J."/>
            <person name="Soderbom F."/>
        </authorList>
    </citation>
    <scope>NUCLEOTIDE SEQUENCE [LARGE SCALE GENOMIC DNA]</scope>
    <source>
        <strain evidence="4 5">TNS-C-14</strain>
    </source>
</reference>
<keyword evidence="1" id="KW-0245">EGF-like domain</keyword>
<dbReference type="Gene3D" id="2.10.25.10">
    <property type="entry name" value="Laminin"/>
    <property type="match status" value="1"/>
</dbReference>
<comment type="caution">
    <text evidence="1">Lacks conserved residue(s) required for the propagation of feature annotation.</text>
</comment>
<feature type="disulfide bond" evidence="1">
    <location>
        <begin position="668"/>
        <end position="677"/>
    </location>
</feature>
<sequence>MNSYEIKNEDIQCFSKVTMFYFLNGNVSYDFLIKPPPALYYVSLFNCSTDYIQLFSSPINSNITSLIIRKVPVSINISIKFSTINNIDLFFFELQTIEGVSKVQLINDLPVNGKIYKIPEIHMNNLYDFPNMDNIGCSLFSIGSFKEPTGGYSNIQTFRNVESITISGNFTIDFNMFTLIPKNNTLKSLSVSVKDLTTSILFNLSNLTLLQDLHVLSSLKNFSIGGKIPLVLPQSLQTLYFSGGGQFSGVGEFLSNYPNLLYITLNKNNLTGNFSEWKNYGYSQLRIENNNLQGTIDSSWCNTLLNVSNNQLSGQLPSCFTCHMQSVSVKSMFSGNSFTNINSPPICTTLIPNFRRLQFIELYGQDLGYNAYDIIPSPYFDLSYRSPTLFSSFSNIFLPQIINITFNGAKQTFSLSTTQKAPLVIKITPTINTKQLTFDGSFFNYNKSSFNILVDSYKCKVDSSIFNQVNCTIESSTYNKNTISIITINVNDYFYNNLTILTTTVFAYLNQTSSVKNCTSDCISPYRGVCNTLIGQCYFYCPNNCTDPTKGTCDTLTGKCLCNSNFQGNDCSLPFIACKSDCSLNLNQGICNNQTGVCNCTFGYQGENCSLQIKSCPNNCTDGGTCDTITGVCNCSPNRIFSDCSGYNCTNTCEHSSTCDTTKGVCICVPNYQGEYCSIPSHYISSIIPCSTDGGEVSIAGWFGDDEDATHTLSYYSVIIGQLECIVTSINKTTIKCNLGSGKGTKTIKIINKKYTNVIFIGNGLFSYQNQIKTCPNNCTSTNNGNCNTNIGECQCNDKFSGFDCSNLISPSTNSSVNNNTGDVILNNQDTTYKISIISLNEISFDGSIIISHTLNRNWSIDSNNKEINTFKFSQSLINNTCIITYVIEEINENKKITFGTTTFTLEKDSIKLTILIKNYQYQSSLNTLQLVFYSAATDTDSANNNNNECNKKESSIDTSEVNNQQVSNYIQISKNSKILVGRFINQVISDSRPTFMSSTIISDNNNSSIKLGLNLPHCNECLIDPDFSILVSPDFKESCNDESNKNWLIPVVVVVPVIGCALILVVVVIIIKKNRFNIKIIAFKLKPLKNKQQI</sequence>
<dbReference type="SUPFAM" id="SSF52047">
    <property type="entry name" value="RNI-like"/>
    <property type="match status" value="1"/>
</dbReference>
<gene>
    <name evidence="4" type="ORF">RB653_009827</name>
</gene>
<dbReference type="Proteomes" id="UP001344447">
    <property type="component" value="Unassembled WGS sequence"/>
</dbReference>
<dbReference type="AlphaFoldDB" id="A0AAN7TKM4"/>
<keyword evidence="2" id="KW-0472">Membrane</keyword>
<evidence type="ECO:0000313" key="5">
    <source>
        <dbReference type="Proteomes" id="UP001344447"/>
    </source>
</evidence>
<accession>A0AAN7TKM4</accession>
<protein>
    <recommendedName>
        <fullName evidence="3">EGF-like domain-containing protein</fullName>
    </recommendedName>
</protein>
<dbReference type="Pfam" id="PF24141">
    <property type="entry name" value="LRR_ComC"/>
    <property type="match status" value="1"/>
</dbReference>
<keyword evidence="1" id="KW-1015">Disulfide bond</keyword>
<organism evidence="4 5">
    <name type="scientific">Dictyostelium firmibasis</name>
    <dbReference type="NCBI Taxonomy" id="79012"/>
    <lineage>
        <taxon>Eukaryota</taxon>
        <taxon>Amoebozoa</taxon>
        <taxon>Evosea</taxon>
        <taxon>Eumycetozoa</taxon>
        <taxon>Dictyostelia</taxon>
        <taxon>Dictyosteliales</taxon>
        <taxon>Dictyosteliaceae</taxon>
        <taxon>Dictyostelium</taxon>
    </lineage>
</organism>
<evidence type="ECO:0000259" key="3">
    <source>
        <dbReference type="PROSITE" id="PS50026"/>
    </source>
</evidence>
<dbReference type="InterPro" id="IPR054484">
    <property type="entry name" value="ComC_SSD"/>
</dbReference>
<dbReference type="PROSITE" id="PS00022">
    <property type="entry name" value="EGF_1"/>
    <property type="match status" value="3"/>
</dbReference>
<evidence type="ECO:0000313" key="4">
    <source>
        <dbReference type="EMBL" id="KAK5574574.1"/>
    </source>
</evidence>
<feature type="transmembrane region" description="Helical" evidence="2">
    <location>
        <begin position="1048"/>
        <end position="1072"/>
    </location>
</feature>
<dbReference type="InterPro" id="IPR053331">
    <property type="entry name" value="EGF-like_comC"/>
</dbReference>